<dbReference type="EMBL" id="QFRJ01000001">
    <property type="protein sequence ID" value="PWH87204.1"/>
    <property type="molecule type" value="Genomic_DNA"/>
</dbReference>
<sequence>MTKNTEKPSPEVKALSLFLMSHKSLSQNYKEKSKRINKLWTQVGSGGTTKAVYLEEVQNMLDSFGGYDKVVEKTVQFYINKTGKWKLEGDDKFCVDAKAVADKINALKKGND</sequence>
<dbReference type="OrthoDB" id="1121181at2"/>
<organism evidence="1 2">
    <name type="scientific">Brumimicrobium oceani</name>
    <dbReference type="NCBI Taxonomy" id="2100725"/>
    <lineage>
        <taxon>Bacteria</taxon>
        <taxon>Pseudomonadati</taxon>
        <taxon>Bacteroidota</taxon>
        <taxon>Flavobacteriia</taxon>
        <taxon>Flavobacteriales</taxon>
        <taxon>Crocinitomicaceae</taxon>
        <taxon>Brumimicrobium</taxon>
    </lineage>
</organism>
<keyword evidence="2" id="KW-1185">Reference proteome</keyword>
<name>A0A2U2XHD7_9FLAO</name>
<accession>A0A2U2XHD7</accession>
<dbReference type="Proteomes" id="UP000245370">
    <property type="component" value="Unassembled WGS sequence"/>
</dbReference>
<comment type="caution">
    <text evidence="1">The sequence shown here is derived from an EMBL/GenBank/DDBJ whole genome shotgun (WGS) entry which is preliminary data.</text>
</comment>
<evidence type="ECO:0000313" key="1">
    <source>
        <dbReference type="EMBL" id="PWH87204.1"/>
    </source>
</evidence>
<evidence type="ECO:0000313" key="2">
    <source>
        <dbReference type="Proteomes" id="UP000245370"/>
    </source>
</evidence>
<gene>
    <name evidence="1" type="ORF">DIT68_02775</name>
</gene>
<reference evidence="1 2" key="1">
    <citation type="submission" date="2018-05" db="EMBL/GenBank/DDBJ databases">
        <title>Brumimicrobium oceani sp. nov., isolated from coastal sediment.</title>
        <authorList>
            <person name="Kou Y."/>
        </authorList>
    </citation>
    <scope>NUCLEOTIDE SEQUENCE [LARGE SCALE GENOMIC DNA]</scope>
    <source>
        <strain evidence="1 2">C305</strain>
    </source>
</reference>
<dbReference type="RefSeq" id="WP_109358283.1">
    <property type="nucleotide sequence ID" value="NZ_QFRJ01000001.1"/>
</dbReference>
<dbReference type="AlphaFoldDB" id="A0A2U2XHD7"/>
<protein>
    <submittedName>
        <fullName evidence="1">Uncharacterized protein</fullName>
    </submittedName>
</protein>
<reference evidence="1 2" key="2">
    <citation type="submission" date="2018-05" db="EMBL/GenBank/DDBJ databases">
        <authorList>
            <person name="Lanie J.A."/>
            <person name="Ng W.-L."/>
            <person name="Kazmierczak K.M."/>
            <person name="Andrzejewski T.M."/>
            <person name="Davidsen T.M."/>
            <person name="Wayne K.J."/>
            <person name="Tettelin H."/>
            <person name="Glass J.I."/>
            <person name="Rusch D."/>
            <person name="Podicherti R."/>
            <person name="Tsui H.-C.T."/>
            <person name="Winkler M.E."/>
        </authorList>
    </citation>
    <scope>NUCLEOTIDE SEQUENCE [LARGE SCALE GENOMIC DNA]</scope>
    <source>
        <strain evidence="1 2">C305</strain>
    </source>
</reference>
<proteinExistence type="predicted"/>